<reference evidence="8" key="1">
    <citation type="submission" date="2023-03" db="EMBL/GenBank/DDBJ databases">
        <title>Mating type loci evolution in Malassezia.</title>
        <authorList>
            <person name="Coelho M.A."/>
        </authorList>
    </citation>
    <scope>NUCLEOTIDE SEQUENCE</scope>
    <source>
        <strain evidence="8">CBS 11721</strain>
    </source>
</reference>
<dbReference type="GO" id="GO:0006820">
    <property type="term" value="P:monoatomic anion transport"/>
    <property type="evidence" value="ECO:0007669"/>
    <property type="project" value="InterPro"/>
</dbReference>
<keyword evidence="9" id="KW-1185">Reference proteome</keyword>
<name>A0AAF0ENL8_9BASI</name>
<dbReference type="EMBL" id="CP119877">
    <property type="protein sequence ID" value="WFD33666.1"/>
    <property type="molecule type" value="Genomic_DNA"/>
</dbReference>
<feature type="transmembrane region" description="Helical" evidence="6">
    <location>
        <begin position="305"/>
        <end position="327"/>
    </location>
</feature>
<accession>A0AAF0ENL8</accession>
<evidence type="ECO:0000256" key="6">
    <source>
        <dbReference type="SAM" id="Phobius"/>
    </source>
</evidence>
<gene>
    <name evidence="8" type="ORF">MCUN1_000479</name>
</gene>
<dbReference type="GO" id="GO:0005452">
    <property type="term" value="F:solute:inorganic anion antiporter activity"/>
    <property type="evidence" value="ECO:0007669"/>
    <property type="project" value="InterPro"/>
</dbReference>
<dbReference type="GO" id="GO:0050801">
    <property type="term" value="P:monoatomic ion homeostasis"/>
    <property type="evidence" value="ECO:0007669"/>
    <property type="project" value="TreeGrafter"/>
</dbReference>
<keyword evidence="2 6" id="KW-0812">Transmembrane</keyword>
<feature type="transmembrane region" description="Helical" evidence="6">
    <location>
        <begin position="114"/>
        <end position="136"/>
    </location>
</feature>
<evidence type="ECO:0000259" key="7">
    <source>
        <dbReference type="Pfam" id="PF00955"/>
    </source>
</evidence>
<feature type="transmembrane region" description="Helical" evidence="6">
    <location>
        <begin position="480"/>
        <end position="497"/>
    </location>
</feature>
<proteinExistence type="predicted"/>
<feature type="region of interest" description="Disordered" evidence="5">
    <location>
        <begin position="562"/>
        <end position="645"/>
    </location>
</feature>
<evidence type="ECO:0000256" key="4">
    <source>
        <dbReference type="ARBA" id="ARBA00023136"/>
    </source>
</evidence>
<evidence type="ECO:0000256" key="2">
    <source>
        <dbReference type="ARBA" id="ARBA00022692"/>
    </source>
</evidence>
<sequence length="645" mass="72668">MINDVKRRLPYYVDDWLAAFRPENHTTVIVSVVRIFFLNLMPALAYTLDMNDRTNGSYGVNEAILASALAAFVFSLFSVQPLTFVGITGLTNLMNYTIYDIFVERHGLDRIDYLRLQCWTLIWAAAFHCAVAIFNICDYTRFITDMTSETFGLYVGVVYVQKGIELLVRDFDENANGWLSVTIAILFCVTVYFVTLIGSSTYLPFRLRRIIGAMAFPAGCIFWSGFAHIPGKTLKSVPIARLPITKSFFPTLERGWLVDFWNINVKYVFIGAPLGLLVMLLFYFDHNVSSVMAQARKYPIHKPAGFHWDFFLLGITTFVSGILGLPAPNGLVPQAPDHTDSLAVYAQQQYVDEERRGPQINSVLHVTHVPRVHIERVVEQRTSHFAIALLTIGAMTRPILVSLGTMPRAVFAGVFLLVGWASIESNPIVLRTLSLLQDRSSLPFNATPLLQLRRRTIALFVGIQWLFFAATIAVTQTVAAIGFPVIIILMIPCRVYYVPRLFTKEELEILDAPTADAPGVMASLGFETSDLSRHTHESVRTEAERLGKSQREWRLEMERRKDKHEPGFRMGRVPSAPPRVNIVREPTPELPKMQSRKLPQHGILLNPSTVDEEDADSPVEGSRMIETFSLSRNSSTKHPRHSSDS</sequence>
<dbReference type="Pfam" id="PF00955">
    <property type="entry name" value="HCO3_cotransp"/>
    <property type="match status" value="2"/>
</dbReference>
<feature type="domain" description="Bicarbonate transporter-like transmembrane" evidence="7">
    <location>
        <begin position="181"/>
        <end position="513"/>
    </location>
</feature>
<dbReference type="InterPro" id="IPR003020">
    <property type="entry name" value="HCO3_transpt_euk"/>
</dbReference>
<feature type="transmembrane region" description="Helical" evidence="6">
    <location>
        <begin position="210"/>
        <end position="229"/>
    </location>
</feature>
<dbReference type="GO" id="GO:0046713">
    <property type="term" value="P:borate transport"/>
    <property type="evidence" value="ECO:0007669"/>
    <property type="project" value="TreeGrafter"/>
</dbReference>
<evidence type="ECO:0000313" key="8">
    <source>
        <dbReference type="EMBL" id="WFD33666.1"/>
    </source>
</evidence>
<dbReference type="PANTHER" id="PTHR11453">
    <property type="entry name" value="ANION EXCHANGE PROTEIN"/>
    <property type="match status" value="1"/>
</dbReference>
<organism evidence="8 9">
    <name type="scientific">Malassezia cuniculi</name>
    <dbReference type="NCBI Taxonomy" id="948313"/>
    <lineage>
        <taxon>Eukaryota</taxon>
        <taxon>Fungi</taxon>
        <taxon>Dikarya</taxon>
        <taxon>Basidiomycota</taxon>
        <taxon>Ustilaginomycotina</taxon>
        <taxon>Malasseziomycetes</taxon>
        <taxon>Malasseziales</taxon>
        <taxon>Malasseziaceae</taxon>
        <taxon>Malassezia</taxon>
    </lineage>
</organism>
<keyword evidence="3 6" id="KW-1133">Transmembrane helix</keyword>
<feature type="transmembrane region" description="Helical" evidence="6">
    <location>
        <begin position="265"/>
        <end position="284"/>
    </location>
</feature>
<feature type="domain" description="Bicarbonate transporter-like transmembrane" evidence="7">
    <location>
        <begin position="1"/>
        <end position="174"/>
    </location>
</feature>
<dbReference type="PANTHER" id="PTHR11453:SF38">
    <property type="entry name" value="ANION TRANSPORTER (EUROFUNG)"/>
    <property type="match status" value="1"/>
</dbReference>
<comment type="subcellular location">
    <subcellularLocation>
        <location evidence="1">Membrane</location>
        <topology evidence="1">Multi-pass membrane protein</topology>
    </subcellularLocation>
</comment>
<evidence type="ECO:0000313" key="9">
    <source>
        <dbReference type="Proteomes" id="UP001219933"/>
    </source>
</evidence>
<evidence type="ECO:0000256" key="1">
    <source>
        <dbReference type="ARBA" id="ARBA00004141"/>
    </source>
</evidence>
<dbReference type="AlphaFoldDB" id="A0AAF0ENL8"/>
<feature type="compositionally biased region" description="Basic residues" evidence="5">
    <location>
        <begin position="635"/>
        <end position="645"/>
    </location>
</feature>
<feature type="transmembrane region" description="Helical" evidence="6">
    <location>
        <begin position="26"/>
        <end position="46"/>
    </location>
</feature>
<dbReference type="Proteomes" id="UP001219933">
    <property type="component" value="Chromosome 1"/>
</dbReference>
<keyword evidence="4 6" id="KW-0472">Membrane</keyword>
<feature type="transmembrane region" description="Helical" evidence="6">
    <location>
        <begin position="399"/>
        <end position="423"/>
    </location>
</feature>
<evidence type="ECO:0000256" key="3">
    <source>
        <dbReference type="ARBA" id="ARBA00022989"/>
    </source>
</evidence>
<feature type="transmembrane region" description="Helical" evidence="6">
    <location>
        <begin position="58"/>
        <end position="77"/>
    </location>
</feature>
<evidence type="ECO:0000256" key="5">
    <source>
        <dbReference type="SAM" id="MobiDB-lite"/>
    </source>
</evidence>
<feature type="transmembrane region" description="Helical" evidence="6">
    <location>
        <begin position="457"/>
        <end position="474"/>
    </location>
</feature>
<dbReference type="InterPro" id="IPR011531">
    <property type="entry name" value="HCO3_transpt-like_TM_dom"/>
</dbReference>
<feature type="transmembrane region" description="Helical" evidence="6">
    <location>
        <begin position="177"/>
        <end position="198"/>
    </location>
</feature>
<protein>
    <recommendedName>
        <fullName evidence="7">Bicarbonate transporter-like transmembrane domain-containing protein</fullName>
    </recommendedName>
</protein>
<dbReference type="GO" id="GO:0005886">
    <property type="term" value="C:plasma membrane"/>
    <property type="evidence" value="ECO:0007669"/>
    <property type="project" value="TreeGrafter"/>
</dbReference>